<dbReference type="GO" id="GO:0000287">
    <property type="term" value="F:magnesium ion binding"/>
    <property type="evidence" value="ECO:0007669"/>
    <property type="project" value="UniProtKB-UniRule"/>
</dbReference>
<dbReference type="FunFam" id="3.40.718.10:FF:000003">
    <property type="entry name" value="Isocitrate dehydrogenase [NAD] subunit, mitochondrial"/>
    <property type="match status" value="1"/>
</dbReference>
<dbReference type="GO" id="GO:0005739">
    <property type="term" value="C:mitochondrion"/>
    <property type="evidence" value="ECO:0007669"/>
    <property type="project" value="UniProtKB-SubCell"/>
</dbReference>
<reference evidence="12 13" key="1">
    <citation type="submission" date="2019-07" db="EMBL/GenBank/DDBJ databases">
        <title>Annotation for the trematode Paragonimus westermani.</title>
        <authorList>
            <person name="Choi Y.-J."/>
        </authorList>
    </citation>
    <scope>NUCLEOTIDE SEQUENCE [LARGE SCALE GENOMIC DNA]</scope>
    <source>
        <strain evidence="12">180907_Pwestermani</strain>
    </source>
</reference>
<dbReference type="PROSITE" id="PS00470">
    <property type="entry name" value="IDH_IMDH"/>
    <property type="match status" value="1"/>
</dbReference>
<comment type="similarity">
    <text evidence="3 10">Belongs to the isocitrate and isopropylmalate dehydrogenases family.</text>
</comment>
<accession>A0A8T0D1X0</accession>
<keyword evidence="5" id="KW-0479">Metal-binding</keyword>
<keyword evidence="4 10" id="KW-0816">Tricarboxylic acid cycle</keyword>
<keyword evidence="9" id="KW-0520">NAD</keyword>
<keyword evidence="8" id="KW-0560">Oxidoreductase</keyword>
<dbReference type="SMART" id="SM01329">
    <property type="entry name" value="Iso_dh"/>
    <property type="match status" value="1"/>
</dbReference>
<organism evidence="12 13">
    <name type="scientific">Paragonimus westermani</name>
    <dbReference type="NCBI Taxonomy" id="34504"/>
    <lineage>
        <taxon>Eukaryota</taxon>
        <taxon>Metazoa</taxon>
        <taxon>Spiralia</taxon>
        <taxon>Lophotrochozoa</taxon>
        <taxon>Platyhelminthes</taxon>
        <taxon>Trematoda</taxon>
        <taxon>Digenea</taxon>
        <taxon>Plagiorchiida</taxon>
        <taxon>Troglotremata</taxon>
        <taxon>Troglotrematidae</taxon>
        <taxon>Paragonimus</taxon>
    </lineage>
</organism>
<keyword evidence="6" id="KW-0460">Magnesium</keyword>
<keyword evidence="7 10" id="KW-0809">Transit peptide</keyword>
<evidence type="ECO:0000259" key="11">
    <source>
        <dbReference type="SMART" id="SM01329"/>
    </source>
</evidence>
<keyword evidence="10" id="KW-0496">Mitochondrion</keyword>
<dbReference type="PANTHER" id="PTHR11835">
    <property type="entry name" value="DECARBOXYLATING DEHYDROGENASES-ISOCITRATE, ISOPROPYLMALATE, TARTRATE"/>
    <property type="match status" value="1"/>
</dbReference>
<comment type="subcellular location">
    <subcellularLocation>
        <location evidence="10">Mitochondrion</location>
    </subcellularLocation>
</comment>
<comment type="caution">
    <text evidence="12">The sequence shown here is derived from an EMBL/GenBank/DDBJ whole genome shotgun (WGS) entry which is preliminary data.</text>
</comment>
<dbReference type="AlphaFoldDB" id="A0A8T0D1X0"/>
<evidence type="ECO:0000256" key="5">
    <source>
        <dbReference type="ARBA" id="ARBA00022723"/>
    </source>
</evidence>
<evidence type="ECO:0000313" key="13">
    <source>
        <dbReference type="Proteomes" id="UP000699462"/>
    </source>
</evidence>
<dbReference type="GO" id="GO:0051287">
    <property type="term" value="F:NAD binding"/>
    <property type="evidence" value="ECO:0007669"/>
    <property type="project" value="UniProtKB-UniRule"/>
</dbReference>
<feature type="domain" description="Isopropylmalate dehydrogenase-like" evidence="11">
    <location>
        <begin position="25"/>
        <end position="349"/>
    </location>
</feature>
<dbReference type="GO" id="GO:0006099">
    <property type="term" value="P:tricarboxylic acid cycle"/>
    <property type="evidence" value="ECO:0007669"/>
    <property type="project" value="UniProtKB-UniRule"/>
</dbReference>
<dbReference type="NCBIfam" id="TIGR00175">
    <property type="entry name" value="mito_nad_idh"/>
    <property type="match status" value="1"/>
</dbReference>
<sequence>MRFSRLQLGFLRAFSRKYCATGHRTVALIPGDGIGPEISAAVQEIFKFADVPITWETVDVTPQPTPDGRFRMPQSSLDIIRKHGIGLKGPLATPIGKGHQSLNLALRKEFNLYANVRPCKSIEGYKTPYEKVDLVTIRENTEGEYSGIEHVIVDGVVQSIKLITEQASRRVADFAFQYAKQNGRHTVTAVHKANIMKMSDGLFLRVCRAEAEKHKDINFREMFLDTVCLNMVQDPTQFDVLVMPNLYGDILSDLAAGLIGGLGVTPSGNIGETGAIFESVHGTAPDIAGMDKANPTALLLSAVMMLHYMDLHKFADLIEKAIFTVIREGHHLTADLGGHSTCSQYTKEICRQIEQLSARH</sequence>
<evidence type="ECO:0000256" key="9">
    <source>
        <dbReference type="ARBA" id="ARBA00023027"/>
    </source>
</evidence>
<dbReference type="InterPro" id="IPR004434">
    <property type="entry name" value="Isocitrate_DH_NAD"/>
</dbReference>
<evidence type="ECO:0000256" key="10">
    <source>
        <dbReference type="RuleBase" id="RU361266"/>
    </source>
</evidence>
<dbReference type="InterPro" id="IPR024084">
    <property type="entry name" value="IsoPropMal-DH-like_dom"/>
</dbReference>
<evidence type="ECO:0000256" key="6">
    <source>
        <dbReference type="ARBA" id="ARBA00022842"/>
    </source>
</evidence>
<dbReference type="GO" id="GO:0004449">
    <property type="term" value="F:isocitrate dehydrogenase (NAD+) activity"/>
    <property type="evidence" value="ECO:0007669"/>
    <property type="project" value="TreeGrafter"/>
</dbReference>
<protein>
    <recommendedName>
        <fullName evidence="10">Isocitrate dehydrogenase [NAD] subunit, mitochondrial</fullName>
    </recommendedName>
</protein>
<keyword evidence="13" id="KW-1185">Reference proteome</keyword>
<name>A0A8T0D1X0_9TREM</name>
<dbReference type="PANTHER" id="PTHR11835:SF34">
    <property type="entry name" value="ISOCITRATE DEHYDROGENASE [NAD] SUBUNIT ALPHA, MITOCHONDRIAL"/>
    <property type="match status" value="1"/>
</dbReference>
<dbReference type="Proteomes" id="UP000699462">
    <property type="component" value="Unassembled WGS sequence"/>
</dbReference>
<dbReference type="SUPFAM" id="SSF53659">
    <property type="entry name" value="Isocitrate/Isopropylmalate dehydrogenase-like"/>
    <property type="match status" value="1"/>
</dbReference>
<evidence type="ECO:0000256" key="3">
    <source>
        <dbReference type="ARBA" id="ARBA00007769"/>
    </source>
</evidence>
<proteinExistence type="inferred from homology"/>
<evidence type="ECO:0000313" key="12">
    <source>
        <dbReference type="EMBL" id="KAF8560561.1"/>
    </source>
</evidence>
<evidence type="ECO:0000256" key="4">
    <source>
        <dbReference type="ARBA" id="ARBA00022532"/>
    </source>
</evidence>
<comment type="cofactor">
    <cofactor evidence="1">
        <name>Mn(2+)</name>
        <dbReference type="ChEBI" id="CHEBI:29035"/>
    </cofactor>
</comment>
<evidence type="ECO:0000256" key="1">
    <source>
        <dbReference type="ARBA" id="ARBA00001936"/>
    </source>
</evidence>
<dbReference type="InterPro" id="IPR019818">
    <property type="entry name" value="IsoCit/isopropylmalate_DH_CS"/>
</dbReference>
<dbReference type="Gene3D" id="3.40.718.10">
    <property type="entry name" value="Isopropylmalate Dehydrogenase"/>
    <property type="match status" value="1"/>
</dbReference>
<gene>
    <name evidence="12" type="ORF">P879_03778</name>
</gene>
<evidence type="ECO:0000256" key="7">
    <source>
        <dbReference type="ARBA" id="ARBA00022946"/>
    </source>
</evidence>
<evidence type="ECO:0000256" key="8">
    <source>
        <dbReference type="ARBA" id="ARBA00023002"/>
    </source>
</evidence>
<dbReference type="OrthoDB" id="10261637at2759"/>
<comment type="cofactor">
    <cofactor evidence="2">
        <name>Mg(2+)</name>
        <dbReference type="ChEBI" id="CHEBI:18420"/>
    </cofactor>
</comment>
<evidence type="ECO:0000256" key="2">
    <source>
        <dbReference type="ARBA" id="ARBA00001946"/>
    </source>
</evidence>
<dbReference type="GO" id="GO:0006102">
    <property type="term" value="P:isocitrate metabolic process"/>
    <property type="evidence" value="ECO:0007669"/>
    <property type="project" value="TreeGrafter"/>
</dbReference>
<dbReference type="EMBL" id="JTDF01022399">
    <property type="protein sequence ID" value="KAF8560561.1"/>
    <property type="molecule type" value="Genomic_DNA"/>
</dbReference>
<dbReference type="Pfam" id="PF00180">
    <property type="entry name" value="Iso_dh"/>
    <property type="match status" value="1"/>
</dbReference>